<gene>
    <name evidence="2" type="ORF">HPP92_003512</name>
</gene>
<keyword evidence="3" id="KW-1185">Reference proteome</keyword>
<name>A0A835VJH0_VANPL</name>
<dbReference type="EMBL" id="JADCNL010000001">
    <property type="protein sequence ID" value="KAG0498821.1"/>
    <property type="molecule type" value="Genomic_DNA"/>
</dbReference>
<dbReference type="AlphaFoldDB" id="A0A835VJH0"/>
<feature type="region of interest" description="Disordered" evidence="1">
    <location>
        <begin position="14"/>
        <end position="35"/>
    </location>
</feature>
<organism evidence="2 3">
    <name type="scientific">Vanilla planifolia</name>
    <name type="common">Vanilla</name>
    <dbReference type="NCBI Taxonomy" id="51239"/>
    <lineage>
        <taxon>Eukaryota</taxon>
        <taxon>Viridiplantae</taxon>
        <taxon>Streptophyta</taxon>
        <taxon>Embryophyta</taxon>
        <taxon>Tracheophyta</taxon>
        <taxon>Spermatophyta</taxon>
        <taxon>Magnoliopsida</taxon>
        <taxon>Liliopsida</taxon>
        <taxon>Asparagales</taxon>
        <taxon>Orchidaceae</taxon>
        <taxon>Vanilloideae</taxon>
        <taxon>Vanilleae</taxon>
        <taxon>Vanilla</taxon>
    </lineage>
</organism>
<evidence type="ECO:0000256" key="1">
    <source>
        <dbReference type="SAM" id="MobiDB-lite"/>
    </source>
</evidence>
<proteinExistence type="predicted"/>
<comment type="caution">
    <text evidence="2">The sequence shown here is derived from an EMBL/GenBank/DDBJ whole genome shotgun (WGS) entry which is preliminary data.</text>
</comment>
<feature type="compositionally biased region" description="Basic and acidic residues" evidence="1">
    <location>
        <begin position="21"/>
        <end position="35"/>
    </location>
</feature>
<evidence type="ECO:0000313" key="3">
    <source>
        <dbReference type="Proteomes" id="UP000636800"/>
    </source>
</evidence>
<sequence length="131" mass="13672">MLYPLGFQELGGTGGCAGGGRRADKEEGRLDLGDGGRSRRRLFTVGGVGCRLEMETRGIKRGRGGRQSLRLPFYGAGTNLARNAMVAAVPGGGQQRKISRALWEAESGNGNGPAIRALGEGTVAAVALCRR</sequence>
<protein>
    <submittedName>
        <fullName evidence="2">Uncharacterized protein</fullName>
    </submittedName>
</protein>
<dbReference type="OrthoDB" id="6270329at2759"/>
<dbReference type="Proteomes" id="UP000636800">
    <property type="component" value="Chromosome 1"/>
</dbReference>
<reference evidence="2 3" key="1">
    <citation type="journal article" date="2020" name="Nat. Food">
        <title>A phased Vanilla planifolia genome enables genetic improvement of flavour and production.</title>
        <authorList>
            <person name="Hasing T."/>
            <person name="Tang H."/>
            <person name="Brym M."/>
            <person name="Khazi F."/>
            <person name="Huang T."/>
            <person name="Chambers A.H."/>
        </authorList>
    </citation>
    <scope>NUCLEOTIDE SEQUENCE [LARGE SCALE GENOMIC DNA]</scope>
    <source>
        <tissue evidence="2">Leaf</tissue>
    </source>
</reference>
<evidence type="ECO:0000313" key="2">
    <source>
        <dbReference type="EMBL" id="KAG0498821.1"/>
    </source>
</evidence>
<accession>A0A835VJH0</accession>